<comment type="caution">
    <text evidence="1">The sequence shown here is derived from an EMBL/GenBank/DDBJ whole genome shotgun (WGS) entry which is preliminary data.</text>
</comment>
<dbReference type="AlphaFoldDB" id="A0A2N6D0W9"/>
<organism evidence="1 2">
    <name type="scientific">Sedimenticola selenatireducens</name>
    <dbReference type="NCBI Taxonomy" id="191960"/>
    <lineage>
        <taxon>Bacteria</taxon>
        <taxon>Pseudomonadati</taxon>
        <taxon>Pseudomonadota</taxon>
        <taxon>Gammaproteobacteria</taxon>
        <taxon>Chromatiales</taxon>
        <taxon>Sedimenticolaceae</taxon>
        <taxon>Sedimenticola</taxon>
    </lineage>
</organism>
<accession>A0A2N6D0W9</accession>
<sequence length="100" mass="10659">MSQRALARENHAYAATAGVSKNCQSGGFVPAFYDTLSDCSVISRYPDGSPAPIHLLDGVPVEWVSDYDAEGHVAALRPGVISGFLRAGRFYTREQVANAG</sequence>
<protein>
    <submittedName>
        <fullName evidence="1">Uncharacterized protein</fullName>
    </submittedName>
</protein>
<gene>
    <name evidence="1" type="ORF">C0630_03645</name>
</gene>
<evidence type="ECO:0000313" key="2">
    <source>
        <dbReference type="Proteomes" id="UP000235015"/>
    </source>
</evidence>
<reference evidence="1 2" key="1">
    <citation type="submission" date="2017-11" db="EMBL/GenBank/DDBJ databases">
        <title>Genome-resolved metagenomics identifies genetic mobility, metabolic interactions, and unexpected diversity in perchlorate-reducing communities.</title>
        <authorList>
            <person name="Barnum T.P."/>
            <person name="Figueroa I.A."/>
            <person name="Carlstrom C.I."/>
            <person name="Lucas L.N."/>
            <person name="Engelbrektson A.L."/>
            <person name="Coates J.D."/>
        </authorList>
    </citation>
    <scope>NUCLEOTIDE SEQUENCE [LARGE SCALE GENOMIC DNA]</scope>
    <source>
        <strain evidence="1">BM301</strain>
    </source>
</reference>
<name>A0A2N6D0W9_9GAMM</name>
<proteinExistence type="predicted"/>
<dbReference type="STRING" id="1111735.GCA_000428045_01372"/>
<dbReference type="Proteomes" id="UP000235015">
    <property type="component" value="Unassembled WGS sequence"/>
</dbReference>
<dbReference type="EMBL" id="PKUN01000002">
    <property type="protein sequence ID" value="PLX63307.1"/>
    <property type="molecule type" value="Genomic_DNA"/>
</dbReference>
<evidence type="ECO:0000313" key="1">
    <source>
        <dbReference type="EMBL" id="PLX63307.1"/>
    </source>
</evidence>